<dbReference type="PROSITE" id="PS50088">
    <property type="entry name" value="ANK_REPEAT"/>
    <property type="match status" value="1"/>
</dbReference>
<feature type="repeat" description="ANK" evidence="2">
    <location>
        <begin position="828"/>
        <end position="860"/>
    </location>
</feature>
<protein>
    <recommendedName>
        <fullName evidence="3">NACHT domain-containing protein</fullName>
    </recommendedName>
</protein>
<keyword evidence="1" id="KW-0677">Repeat</keyword>
<dbReference type="OrthoDB" id="1577640at2759"/>
<dbReference type="Gene3D" id="1.25.40.20">
    <property type="entry name" value="Ankyrin repeat-containing domain"/>
    <property type="match status" value="1"/>
</dbReference>
<evidence type="ECO:0000313" key="4">
    <source>
        <dbReference type="EMBL" id="KAH7126723.1"/>
    </source>
</evidence>
<dbReference type="SUPFAM" id="SSF48403">
    <property type="entry name" value="Ankyrin repeat"/>
    <property type="match status" value="1"/>
</dbReference>
<dbReference type="Proteomes" id="UP000700596">
    <property type="component" value="Unassembled WGS sequence"/>
</dbReference>
<sequence length="928" mass="105736">MAEPLSLVASVIAIIQISKTVIGICQFYIEEMKEAPSELRLMLVEISTLRAITKNLRFLVDPKTANPGLSNQLVGIDGPVEGCLRALKELEKELPHEAALLNGKGSKRRKVDVSTWVRALAWPLRVGKVKRLLQDIMLYKGTINLALTTDLAHDLKDVKQKTEQIHTILTDTECREIYTWLQTTNPSDIHNRSQILYEAGTGSWMLRTPEWPLWIEGKHRCLWIHGIPGAGKSILASYLAKEIEEHCKSSSSGNLKLGHAYYYCYFGHNQDESTHILRWIIGQLCRQSKTVPKELQDVFKSGKTPSLVSLLSILCELMNPFHRVYIILDAVDESMPRDDLLRTIRDLSTDPRFASIALLVTSREYIDIEVVMNACSTPIGMSNPFVEEDIRTLVRATLQSDSKYRKWPKILQSEMEDTIPRKAEGMFRWAVCQLDILKRLKPDVSNVMTTLSNLPKTLDETYERILLSVPEDERLILKHVFHWMVHHNSLFGDYIPFSTLLYAVRQSTENFLSTDIAMFYDLEGLRELCGCLVMVERVTINDIPNNYEQIFVTFAHYTVLEYLQSPRIQQIEVGYFSCVEEKTQNDLLETTFRQALAIQSDMLPDDLSDTSIGFCHRLDGDFNLYCVRASVIQLTDWNEEISKVPILMELGKAFLNPFRPGYKCFTKIISRLPEWNSSEYVGKLLFWNINWLQDSNSDAITLFGFLLLDQEMKTCHLVHAFLRNYPVQKILTQQLHFTAEVSPDGKRNISPNLYEFVGTIPDIVSQTNFFGPSIFDSLLDLISESGVHLCDVSTPLLIYGSGYNLYREYRIFQKLLDLGANANGPKDSFVTPLQMAVVQWELDIVETLLNAGADPNALGSGRSGWDENSPMGRFNHLHGHNVLHIIRNVEAIQDYVVHSGEKLQSHRDKIEKLLLRFGAVEAPGKTLL</sequence>
<dbReference type="Gene3D" id="3.40.50.300">
    <property type="entry name" value="P-loop containing nucleotide triphosphate hydrolases"/>
    <property type="match status" value="1"/>
</dbReference>
<organism evidence="4 5">
    <name type="scientific">Dendryphion nanum</name>
    <dbReference type="NCBI Taxonomy" id="256645"/>
    <lineage>
        <taxon>Eukaryota</taxon>
        <taxon>Fungi</taxon>
        <taxon>Dikarya</taxon>
        <taxon>Ascomycota</taxon>
        <taxon>Pezizomycotina</taxon>
        <taxon>Dothideomycetes</taxon>
        <taxon>Pleosporomycetidae</taxon>
        <taxon>Pleosporales</taxon>
        <taxon>Torulaceae</taxon>
        <taxon>Dendryphion</taxon>
    </lineage>
</organism>
<accession>A0A9P9ILG6</accession>
<dbReference type="PROSITE" id="PS50837">
    <property type="entry name" value="NACHT"/>
    <property type="match status" value="1"/>
</dbReference>
<dbReference type="EMBL" id="JAGMWT010000006">
    <property type="protein sequence ID" value="KAH7126723.1"/>
    <property type="molecule type" value="Genomic_DNA"/>
</dbReference>
<evidence type="ECO:0000313" key="5">
    <source>
        <dbReference type="Proteomes" id="UP000700596"/>
    </source>
</evidence>
<dbReference type="InterPro" id="IPR036770">
    <property type="entry name" value="Ankyrin_rpt-contain_sf"/>
</dbReference>
<proteinExistence type="predicted"/>
<evidence type="ECO:0000259" key="3">
    <source>
        <dbReference type="PROSITE" id="PS50837"/>
    </source>
</evidence>
<dbReference type="PANTHER" id="PTHR10039">
    <property type="entry name" value="AMELOGENIN"/>
    <property type="match status" value="1"/>
</dbReference>
<dbReference type="InterPro" id="IPR007111">
    <property type="entry name" value="NACHT_NTPase"/>
</dbReference>
<dbReference type="AlphaFoldDB" id="A0A9P9ILG6"/>
<name>A0A9P9ILG6_9PLEO</name>
<dbReference type="SUPFAM" id="SSF52540">
    <property type="entry name" value="P-loop containing nucleoside triphosphate hydrolases"/>
    <property type="match status" value="1"/>
</dbReference>
<keyword evidence="2" id="KW-0040">ANK repeat</keyword>
<dbReference type="InterPro" id="IPR056884">
    <property type="entry name" value="NPHP3-like_N"/>
</dbReference>
<feature type="domain" description="NACHT" evidence="3">
    <location>
        <begin position="220"/>
        <end position="363"/>
    </location>
</feature>
<dbReference type="Pfam" id="PF00023">
    <property type="entry name" value="Ank"/>
    <property type="match status" value="1"/>
</dbReference>
<evidence type="ECO:0000256" key="1">
    <source>
        <dbReference type="ARBA" id="ARBA00022737"/>
    </source>
</evidence>
<dbReference type="Pfam" id="PF24883">
    <property type="entry name" value="NPHP3_N"/>
    <property type="match status" value="1"/>
</dbReference>
<gene>
    <name evidence="4" type="ORF">B0J11DRAFT_604543</name>
</gene>
<dbReference type="InterPro" id="IPR002110">
    <property type="entry name" value="Ankyrin_rpt"/>
</dbReference>
<comment type="caution">
    <text evidence="4">The sequence shown here is derived from an EMBL/GenBank/DDBJ whole genome shotgun (WGS) entry which is preliminary data.</text>
</comment>
<reference evidence="4" key="1">
    <citation type="journal article" date="2021" name="Nat. Commun.">
        <title>Genetic determinants of endophytism in the Arabidopsis root mycobiome.</title>
        <authorList>
            <person name="Mesny F."/>
            <person name="Miyauchi S."/>
            <person name="Thiergart T."/>
            <person name="Pickel B."/>
            <person name="Atanasova L."/>
            <person name="Karlsson M."/>
            <person name="Huettel B."/>
            <person name="Barry K.W."/>
            <person name="Haridas S."/>
            <person name="Chen C."/>
            <person name="Bauer D."/>
            <person name="Andreopoulos W."/>
            <person name="Pangilinan J."/>
            <person name="LaButti K."/>
            <person name="Riley R."/>
            <person name="Lipzen A."/>
            <person name="Clum A."/>
            <person name="Drula E."/>
            <person name="Henrissat B."/>
            <person name="Kohler A."/>
            <person name="Grigoriev I.V."/>
            <person name="Martin F.M."/>
            <person name="Hacquard S."/>
        </authorList>
    </citation>
    <scope>NUCLEOTIDE SEQUENCE</scope>
    <source>
        <strain evidence="4">MPI-CAGE-CH-0243</strain>
    </source>
</reference>
<keyword evidence="5" id="KW-1185">Reference proteome</keyword>
<dbReference type="PROSITE" id="PS50297">
    <property type="entry name" value="ANK_REP_REGION"/>
    <property type="match status" value="1"/>
</dbReference>
<dbReference type="InterPro" id="IPR027417">
    <property type="entry name" value="P-loop_NTPase"/>
</dbReference>
<evidence type="ECO:0000256" key="2">
    <source>
        <dbReference type="PROSITE-ProRule" id="PRU00023"/>
    </source>
</evidence>
<dbReference type="PANTHER" id="PTHR10039:SF16">
    <property type="entry name" value="GPI INOSITOL-DEACYLASE"/>
    <property type="match status" value="1"/>
</dbReference>